<dbReference type="Proteomes" id="UP000238655">
    <property type="component" value="Chromosome 1"/>
</dbReference>
<organism evidence="1 2">
    <name type="scientific">Burkholderia contaminans</name>
    <dbReference type="NCBI Taxonomy" id="488447"/>
    <lineage>
        <taxon>Bacteria</taxon>
        <taxon>Pseudomonadati</taxon>
        <taxon>Pseudomonadota</taxon>
        <taxon>Betaproteobacteria</taxon>
        <taxon>Burkholderiales</taxon>
        <taxon>Burkholderiaceae</taxon>
        <taxon>Burkholderia</taxon>
        <taxon>Burkholderia cepacia complex</taxon>
    </lineage>
</organism>
<protein>
    <submittedName>
        <fullName evidence="1">Uncharacterized protein</fullName>
    </submittedName>
</protein>
<sequence length="292" mass="31645">MSLAVHQYHMADVQIQNVAGERGLGIHALRFSVNFSITNQYPGDPPGMFIDCLRANVLVHASNRGRLLLGTGEFEKPLVIRRLMNSSTQSSLLRVTFGDAQLLALEELRGGGGVVFEVEVIGLAHAPNDTHPTEHSVRVEMNLSHWVKVLESLGAADSIVVGVDIPLNAPTRMVHVVTCLKKARDALVAGEYHHAVGSCRLALDSLKEASPVLQELSKSVWGGRSSEFSKPQRAAAIYNALRNYTHLSHHVGGEGQPEVFSRRDAAMVLTTTASLVGMVFELEESTDPVTGE</sequence>
<accession>A0A2S5DZM7</accession>
<reference evidence="1 2" key="1">
    <citation type="submission" date="2018-01" db="EMBL/GenBank/DDBJ databases">
        <title>Successful Treatment of Persistent Burkholderia cepacia Bacteremia with Ceftazidime-Avibactam.</title>
        <authorList>
            <person name="Tamma P."/>
            <person name="Fan Y."/>
            <person name="Bergman Y."/>
            <person name="Sick-Samuels A."/>
            <person name="Hsu A."/>
            <person name="Timp W."/>
            <person name="Simner P."/>
        </authorList>
    </citation>
    <scope>NUCLEOTIDE SEQUENCE [LARGE SCALE GENOMIC DNA]</scope>
    <source>
        <strain evidence="1 2">170816</strain>
    </source>
</reference>
<dbReference type="RefSeq" id="WP_089460600.1">
    <property type="nucleotide sequence ID" value="NZ_CM009575.1"/>
</dbReference>
<evidence type="ECO:0000313" key="2">
    <source>
        <dbReference type="Proteomes" id="UP000238655"/>
    </source>
</evidence>
<comment type="caution">
    <text evidence="1">The sequence shown here is derived from an EMBL/GenBank/DDBJ whole genome shotgun (WGS) entry which is preliminary data.</text>
</comment>
<dbReference type="EMBL" id="PQVP01000002">
    <property type="protein sequence ID" value="POZ84526.1"/>
    <property type="molecule type" value="Genomic_DNA"/>
</dbReference>
<evidence type="ECO:0000313" key="1">
    <source>
        <dbReference type="EMBL" id="POZ84526.1"/>
    </source>
</evidence>
<gene>
    <name evidence="1" type="ORF">C3743_31725</name>
</gene>
<name>A0A2S5DZM7_9BURK</name>
<dbReference type="AlphaFoldDB" id="A0A2S5DZM7"/>
<proteinExistence type="predicted"/>